<dbReference type="Pfam" id="PF00294">
    <property type="entry name" value="PfkB"/>
    <property type="match status" value="1"/>
</dbReference>
<dbReference type="AlphaFoldDB" id="A0A2R6XHH6"/>
<dbReference type="InterPro" id="IPR029056">
    <property type="entry name" value="Ribokinase-like"/>
</dbReference>
<dbReference type="OMA" id="DIVLIQQ"/>
<keyword evidence="3 4" id="KW-0418">Kinase</keyword>
<dbReference type="GO" id="GO:0006796">
    <property type="term" value="P:phosphate-containing compound metabolic process"/>
    <property type="evidence" value="ECO:0007669"/>
    <property type="project" value="UniProtKB-ARBA"/>
</dbReference>
<dbReference type="PRINTS" id="PR00990">
    <property type="entry name" value="RIBOKINASE"/>
</dbReference>
<dbReference type="InterPro" id="IPR002173">
    <property type="entry name" value="Carboh/pur_kinase_PfkB_CS"/>
</dbReference>
<evidence type="ECO:0000256" key="3">
    <source>
        <dbReference type="ARBA" id="ARBA00022777"/>
    </source>
</evidence>
<protein>
    <recommendedName>
        <fullName evidence="6">Carbohydrate kinase PfkB domain-containing protein</fullName>
    </recommendedName>
</protein>
<dbReference type="PANTHER" id="PTHR10584:SF166">
    <property type="entry name" value="RIBOKINASE"/>
    <property type="match status" value="1"/>
</dbReference>
<proteinExistence type="inferred from homology"/>
<dbReference type="InterPro" id="IPR002139">
    <property type="entry name" value="Ribo/fructo_kinase"/>
</dbReference>
<evidence type="ECO:0000256" key="5">
    <source>
        <dbReference type="SAM" id="MobiDB-lite"/>
    </source>
</evidence>
<evidence type="ECO:0000256" key="1">
    <source>
        <dbReference type="ARBA" id="ARBA00010688"/>
    </source>
</evidence>
<sequence length="280" mass="29971">MLQPGGNNSIIIVGGANVSWPRLDGGISRLNEKAQQLIRRAGAVILQREVPDSLNIEVAKIAKVSNVPVVLDAGGIDSPMPPELLKNVTIFSPNETELARLTGMPTDTTEEVLAAAAKVQLLGVQQVLVKLGEKGSILVNKDEPPIVQPAIMAPYVVDTTGAGDTFTAAYTVALIEKQPPAEALRFAAAAASICVRTKGAIPSMPDRRAVSQLLEEHPAKEMKKVIAKFIEQVNISGSDEAESPTKRSNVNSPKKVRFHDFEDEQKEKSILGQSVQPVSM</sequence>
<comment type="similarity">
    <text evidence="1 4">Belongs to the carbohydrate kinase PfkB family.</text>
</comment>
<dbReference type="InterPro" id="IPR011611">
    <property type="entry name" value="PfkB_dom"/>
</dbReference>
<keyword evidence="8" id="KW-1185">Reference proteome</keyword>
<feature type="compositionally biased region" description="Polar residues" evidence="5">
    <location>
        <begin position="271"/>
        <end position="280"/>
    </location>
</feature>
<accession>A0A2R6XHH6</accession>
<feature type="domain" description="Carbohydrate kinase PfkB" evidence="6">
    <location>
        <begin position="3"/>
        <end position="206"/>
    </location>
</feature>
<dbReference type="Gramene" id="Mp1g11350.3">
    <property type="protein sequence ID" value="Mp1g11350.3.cds"/>
    <property type="gene ID" value="Mp1g11350"/>
</dbReference>
<evidence type="ECO:0000256" key="2">
    <source>
        <dbReference type="ARBA" id="ARBA00022679"/>
    </source>
</evidence>
<organism evidence="7 8">
    <name type="scientific">Marchantia polymorpha</name>
    <name type="common">Common liverwort</name>
    <name type="synonym">Marchantia aquatica</name>
    <dbReference type="NCBI Taxonomy" id="3197"/>
    <lineage>
        <taxon>Eukaryota</taxon>
        <taxon>Viridiplantae</taxon>
        <taxon>Streptophyta</taxon>
        <taxon>Embryophyta</taxon>
        <taxon>Marchantiophyta</taxon>
        <taxon>Marchantiopsida</taxon>
        <taxon>Marchantiidae</taxon>
        <taxon>Marchantiales</taxon>
        <taxon>Marchantiaceae</taxon>
        <taxon>Marchantia</taxon>
    </lineage>
</organism>
<dbReference type="PROSITE" id="PS00584">
    <property type="entry name" value="PFKB_KINASES_2"/>
    <property type="match status" value="1"/>
</dbReference>
<dbReference type="PANTHER" id="PTHR10584">
    <property type="entry name" value="SUGAR KINASE"/>
    <property type="match status" value="1"/>
</dbReference>
<evidence type="ECO:0000259" key="6">
    <source>
        <dbReference type="Pfam" id="PF00294"/>
    </source>
</evidence>
<dbReference type="Gene3D" id="3.40.1190.20">
    <property type="match status" value="1"/>
</dbReference>
<evidence type="ECO:0000313" key="8">
    <source>
        <dbReference type="Proteomes" id="UP000244005"/>
    </source>
</evidence>
<feature type="region of interest" description="Disordered" evidence="5">
    <location>
        <begin position="238"/>
        <end position="280"/>
    </location>
</feature>
<reference evidence="8" key="1">
    <citation type="journal article" date="2017" name="Cell">
        <title>Insights into land plant evolution garnered from the Marchantia polymorpha genome.</title>
        <authorList>
            <person name="Bowman J.L."/>
            <person name="Kohchi T."/>
            <person name="Yamato K.T."/>
            <person name="Jenkins J."/>
            <person name="Shu S."/>
            <person name="Ishizaki K."/>
            <person name="Yamaoka S."/>
            <person name="Nishihama R."/>
            <person name="Nakamura Y."/>
            <person name="Berger F."/>
            <person name="Adam C."/>
            <person name="Aki S.S."/>
            <person name="Althoff F."/>
            <person name="Araki T."/>
            <person name="Arteaga-Vazquez M.A."/>
            <person name="Balasubrmanian S."/>
            <person name="Barry K."/>
            <person name="Bauer D."/>
            <person name="Boehm C.R."/>
            <person name="Briginshaw L."/>
            <person name="Caballero-Perez J."/>
            <person name="Catarino B."/>
            <person name="Chen F."/>
            <person name="Chiyoda S."/>
            <person name="Chovatia M."/>
            <person name="Davies K.M."/>
            <person name="Delmans M."/>
            <person name="Demura T."/>
            <person name="Dierschke T."/>
            <person name="Dolan L."/>
            <person name="Dorantes-Acosta A.E."/>
            <person name="Eklund D.M."/>
            <person name="Florent S.N."/>
            <person name="Flores-Sandoval E."/>
            <person name="Fujiyama A."/>
            <person name="Fukuzawa H."/>
            <person name="Galik B."/>
            <person name="Grimanelli D."/>
            <person name="Grimwood J."/>
            <person name="Grossniklaus U."/>
            <person name="Hamada T."/>
            <person name="Haseloff J."/>
            <person name="Hetherington A.J."/>
            <person name="Higo A."/>
            <person name="Hirakawa Y."/>
            <person name="Hundley H.N."/>
            <person name="Ikeda Y."/>
            <person name="Inoue K."/>
            <person name="Inoue S.I."/>
            <person name="Ishida S."/>
            <person name="Jia Q."/>
            <person name="Kakita M."/>
            <person name="Kanazawa T."/>
            <person name="Kawai Y."/>
            <person name="Kawashima T."/>
            <person name="Kennedy M."/>
            <person name="Kinose K."/>
            <person name="Kinoshita T."/>
            <person name="Kohara Y."/>
            <person name="Koide E."/>
            <person name="Komatsu K."/>
            <person name="Kopischke S."/>
            <person name="Kubo M."/>
            <person name="Kyozuka J."/>
            <person name="Lagercrantz U."/>
            <person name="Lin S.S."/>
            <person name="Lindquist E."/>
            <person name="Lipzen A.M."/>
            <person name="Lu C.W."/>
            <person name="De Luna E."/>
            <person name="Martienssen R.A."/>
            <person name="Minamino N."/>
            <person name="Mizutani M."/>
            <person name="Mizutani M."/>
            <person name="Mochizuki N."/>
            <person name="Monte I."/>
            <person name="Mosher R."/>
            <person name="Nagasaki H."/>
            <person name="Nakagami H."/>
            <person name="Naramoto S."/>
            <person name="Nishitani K."/>
            <person name="Ohtani M."/>
            <person name="Okamoto T."/>
            <person name="Okumura M."/>
            <person name="Phillips J."/>
            <person name="Pollak B."/>
            <person name="Reinders A."/>
            <person name="Rovekamp M."/>
            <person name="Sano R."/>
            <person name="Sawa S."/>
            <person name="Schmid M.W."/>
            <person name="Shirakawa M."/>
            <person name="Solano R."/>
            <person name="Spunde A."/>
            <person name="Suetsugu N."/>
            <person name="Sugano S."/>
            <person name="Sugiyama A."/>
            <person name="Sun R."/>
            <person name="Suzuki Y."/>
            <person name="Takenaka M."/>
            <person name="Takezawa D."/>
            <person name="Tomogane H."/>
            <person name="Tsuzuki M."/>
            <person name="Ueda T."/>
            <person name="Umeda M."/>
            <person name="Ward J.M."/>
            <person name="Watanabe Y."/>
            <person name="Yazaki K."/>
            <person name="Yokoyama R."/>
            <person name="Yoshitake Y."/>
            <person name="Yotsui I."/>
            <person name="Zachgo S."/>
            <person name="Schmutz J."/>
        </authorList>
    </citation>
    <scope>NUCLEOTIDE SEQUENCE [LARGE SCALE GENOMIC DNA]</scope>
    <source>
        <strain evidence="8">Tak-1</strain>
    </source>
</reference>
<evidence type="ECO:0000313" key="7">
    <source>
        <dbReference type="EMBL" id="PTQ45556.1"/>
    </source>
</evidence>
<dbReference type="GO" id="GO:0016301">
    <property type="term" value="F:kinase activity"/>
    <property type="evidence" value="ECO:0007669"/>
    <property type="project" value="UniProtKB-KW"/>
</dbReference>
<evidence type="ECO:0000256" key="4">
    <source>
        <dbReference type="RuleBase" id="RU003704"/>
    </source>
</evidence>
<dbReference type="EMBL" id="KZ772686">
    <property type="protein sequence ID" value="PTQ45556.1"/>
    <property type="molecule type" value="Genomic_DNA"/>
</dbReference>
<dbReference type="SUPFAM" id="SSF53613">
    <property type="entry name" value="Ribokinase-like"/>
    <property type="match status" value="1"/>
</dbReference>
<keyword evidence="2 4" id="KW-0808">Transferase</keyword>
<gene>
    <name evidence="7" type="ORF">MARPO_0014s0091</name>
</gene>
<dbReference type="OrthoDB" id="415590at2759"/>
<name>A0A2R6XHH6_MARPO</name>
<dbReference type="Proteomes" id="UP000244005">
    <property type="component" value="Unassembled WGS sequence"/>
</dbReference>